<dbReference type="InterPro" id="IPR010982">
    <property type="entry name" value="Lambda_DNA-bd_dom_sf"/>
</dbReference>
<proteinExistence type="predicted"/>
<keyword evidence="2" id="KW-1185">Reference proteome</keyword>
<dbReference type="EMBL" id="BAABHK010000010">
    <property type="protein sequence ID" value="GAA4632287.1"/>
    <property type="molecule type" value="Genomic_DNA"/>
</dbReference>
<dbReference type="Gene3D" id="1.10.260.40">
    <property type="entry name" value="lambda repressor-like DNA-binding domains"/>
    <property type="match status" value="1"/>
</dbReference>
<dbReference type="SUPFAM" id="SSF48452">
    <property type="entry name" value="TPR-like"/>
    <property type="match status" value="1"/>
</dbReference>
<evidence type="ECO:0008006" key="3">
    <source>
        <dbReference type="Google" id="ProtNLM"/>
    </source>
</evidence>
<dbReference type="InterPro" id="IPR011990">
    <property type="entry name" value="TPR-like_helical_dom_sf"/>
</dbReference>
<accession>A0ABP8UHG0</accession>
<organism evidence="1 2">
    <name type="scientific">Actinoallomurus vinaceus</name>
    <dbReference type="NCBI Taxonomy" id="1080074"/>
    <lineage>
        <taxon>Bacteria</taxon>
        <taxon>Bacillati</taxon>
        <taxon>Actinomycetota</taxon>
        <taxon>Actinomycetes</taxon>
        <taxon>Streptosporangiales</taxon>
        <taxon>Thermomonosporaceae</taxon>
        <taxon>Actinoallomurus</taxon>
    </lineage>
</organism>
<evidence type="ECO:0000313" key="1">
    <source>
        <dbReference type="EMBL" id="GAA4632287.1"/>
    </source>
</evidence>
<name>A0ABP8UHG0_9ACTN</name>
<dbReference type="Proteomes" id="UP001501442">
    <property type="component" value="Unassembled WGS sequence"/>
</dbReference>
<reference evidence="2" key="1">
    <citation type="journal article" date="2019" name="Int. J. Syst. Evol. Microbiol.">
        <title>The Global Catalogue of Microorganisms (GCM) 10K type strain sequencing project: providing services to taxonomists for standard genome sequencing and annotation.</title>
        <authorList>
            <consortium name="The Broad Institute Genomics Platform"/>
            <consortium name="The Broad Institute Genome Sequencing Center for Infectious Disease"/>
            <person name="Wu L."/>
            <person name="Ma J."/>
        </authorList>
    </citation>
    <scope>NUCLEOTIDE SEQUENCE [LARGE SCALE GENOMIC DNA]</scope>
    <source>
        <strain evidence="2">JCM 17939</strain>
    </source>
</reference>
<comment type="caution">
    <text evidence="1">The sequence shown here is derived from an EMBL/GenBank/DDBJ whole genome shotgun (WGS) entry which is preliminary data.</text>
</comment>
<gene>
    <name evidence="1" type="ORF">GCM10023196_065070</name>
</gene>
<evidence type="ECO:0000313" key="2">
    <source>
        <dbReference type="Proteomes" id="UP001501442"/>
    </source>
</evidence>
<sequence>MKSREWTQTEIARELGVSQVWVSQVSREQRDTGITKASRLLARVGWELRITPIGEEDDPVKRRSFIAAAASVTFLPSAKAGPYQDPEYLRALATQLRATQYEIGGVPLVAAASRHLNKIGQAVNARDRDLQVAAAGLARAASHVLHDARLFGKAENAGNLALVLAQRADHVDDTANALELMSQVSSYRGDYHRAAMYAQRGLTLSGLTDELKARLSVRLGVSLAKTSAHGVERRSRHMLDVAHEFDGTSPGTAAMIVGSSGIALSRFGRHEEAGDHLDEAVRLFDGIPFLRGMWLAENAKAAVRAADPGKAADQMHALARVSPLITSSRFDQKVSDIIAASSRWASVPEMRDAREQLRAIQPSAKA</sequence>
<dbReference type="SUPFAM" id="SSF47413">
    <property type="entry name" value="lambda repressor-like DNA-binding domains"/>
    <property type="match status" value="1"/>
</dbReference>
<protein>
    <recommendedName>
        <fullName evidence="3">HTH cro/C1-type domain-containing protein</fullName>
    </recommendedName>
</protein>